<keyword evidence="2" id="KW-0732">Signal</keyword>
<evidence type="ECO:0000313" key="3">
    <source>
        <dbReference type="EMBL" id="PLW44491.1"/>
    </source>
</evidence>
<protein>
    <submittedName>
        <fullName evidence="3">Uncharacterized protein</fullName>
    </submittedName>
</protein>
<feature type="region of interest" description="Disordered" evidence="1">
    <location>
        <begin position="185"/>
        <end position="275"/>
    </location>
</feature>
<dbReference type="Proteomes" id="UP000235392">
    <property type="component" value="Unassembled WGS sequence"/>
</dbReference>
<comment type="caution">
    <text evidence="3">The sequence shown here is derived from an EMBL/GenBank/DDBJ whole genome shotgun (WGS) entry which is preliminary data.</text>
</comment>
<dbReference type="AlphaFoldDB" id="A0A2N5V3C5"/>
<feature type="compositionally biased region" description="Polar residues" evidence="1">
    <location>
        <begin position="223"/>
        <end position="238"/>
    </location>
</feature>
<evidence type="ECO:0000256" key="2">
    <source>
        <dbReference type="SAM" id="SignalP"/>
    </source>
</evidence>
<accession>A0A2N5V3C5</accession>
<feature type="signal peptide" evidence="2">
    <location>
        <begin position="1"/>
        <end position="19"/>
    </location>
</feature>
<proteinExistence type="predicted"/>
<sequence>MKAAIKWIISCAVLHNLLADLKDQWNKLYKEEKPELAPPVGQKNEDTTNDGLYVDLSVTVIIAKDVSTKDQLPAAPHRRVVNRSRQNMSSDNAELMDSLTEEAKNSCWGYGIVIDKTEVPVTVPGGNSYKNLIVTLKHSDYDNNTFGLFQLGREVLIAGLISGYDIKAYILEVTAVSVSISSGNEQLKNAPPVASSSAARPGRGDEEITFDSDEEDIPILPPTNVTESQYDENVTTETAAPPTKKRGRGPAKKAVVEAAVLHSNGSEGQAQGPLV</sequence>
<organism evidence="3 4">
    <name type="scientific">Puccinia coronata f. sp. avenae</name>
    <dbReference type="NCBI Taxonomy" id="200324"/>
    <lineage>
        <taxon>Eukaryota</taxon>
        <taxon>Fungi</taxon>
        <taxon>Dikarya</taxon>
        <taxon>Basidiomycota</taxon>
        <taxon>Pucciniomycotina</taxon>
        <taxon>Pucciniomycetes</taxon>
        <taxon>Pucciniales</taxon>
        <taxon>Pucciniaceae</taxon>
        <taxon>Puccinia</taxon>
    </lineage>
</organism>
<evidence type="ECO:0000256" key="1">
    <source>
        <dbReference type="SAM" id="MobiDB-lite"/>
    </source>
</evidence>
<feature type="compositionally biased region" description="Acidic residues" evidence="1">
    <location>
        <begin position="207"/>
        <end position="217"/>
    </location>
</feature>
<reference evidence="3 4" key="1">
    <citation type="submission" date="2017-11" db="EMBL/GenBank/DDBJ databases">
        <title>De novo assembly and phasing of dikaryotic genomes from two isolates of Puccinia coronata f. sp. avenae, the causal agent of oat crown rust.</title>
        <authorList>
            <person name="Miller M.E."/>
            <person name="Zhang Y."/>
            <person name="Omidvar V."/>
            <person name="Sperschneider J."/>
            <person name="Schwessinger B."/>
            <person name="Raley C."/>
            <person name="Palmer J.M."/>
            <person name="Garnica D."/>
            <person name="Upadhyaya N."/>
            <person name="Rathjen J."/>
            <person name="Taylor J.M."/>
            <person name="Park R.F."/>
            <person name="Dodds P.N."/>
            <person name="Hirsch C.D."/>
            <person name="Kianian S.F."/>
            <person name="Figueroa M."/>
        </authorList>
    </citation>
    <scope>NUCLEOTIDE SEQUENCE [LARGE SCALE GENOMIC DNA]</scope>
    <source>
        <strain evidence="3">12SD80</strain>
    </source>
</reference>
<feature type="chain" id="PRO_5014788623" evidence="2">
    <location>
        <begin position="20"/>
        <end position="275"/>
    </location>
</feature>
<dbReference type="EMBL" id="PGCI01000057">
    <property type="protein sequence ID" value="PLW44491.1"/>
    <property type="molecule type" value="Genomic_DNA"/>
</dbReference>
<evidence type="ECO:0000313" key="4">
    <source>
        <dbReference type="Proteomes" id="UP000235392"/>
    </source>
</evidence>
<name>A0A2N5V3C5_9BASI</name>
<gene>
    <name evidence="3" type="ORF">PCASD_11468</name>
</gene>